<dbReference type="SFLD" id="SFLDG01129">
    <property type="entry name" value="C1.5:_HAD__Beta-PGM__Phosphata"/>
    <property type="match status" value="1"/>
</dbReference>
<dbReference type="NCBIfam" id="TIGR01509">
    <property type="entry name" value="HAD-SF-IA-v3"/>
    <property type="match status" value="1"/>
</dbReference>
<dbReference type="GO" id="GO:0046295">
    <property type="term" value="P:glycolate biosynthetic process"/>
    <property type="evidence" value="ECO:0007669"/>
    <property type="project" value="UniProtKB-UniRule"/>
</dbReference>
<evidence type="ECO:0000256" key="2">
    <source>
        <dbReference type="ARBA" id="ARBA00001946"/>
    </source>
</evidence>
<dbReference type="InterPro" id="IPR037512">
    <property type="entry name" value="PGPase_prok"/>
</dbReference>
<organism evidence="11 12">
    <name type="scientific">Vibrio albus</name>
    <dbReference type="NCBI Taxonomy" id="2200953"/>
    <lineage>
        <taxon>Bacteria</taxon>
        <taxon>Pseudomonadati</taxon>
        <taxon>Pseudomonadota</taxon>
        <taxon>Gammaproteobacteria</taxon>
        <taxon>Vibrionales</taxon>
        <taxon>Vibrionaceae</taxon>
        <taxon>Vibrio</taxon>
    </lineage>
</organism>
<evidence type="ECO:0000256" key="9">
    <source>
        <dbReference type="ARBA" id="ARBA00023277"/>
    </source>
</evidence>
<dbReference type="Gene3D" id="1.10.150.240">
    <property type="entry name" value="Putative phosphatase, domain 2"/>
    <property type="match status" value="1"/>
</dbReference>
<dbReference type="InterPro" id="IPR050155">
    <property type="entry name" value="HAD-like_hydrolase_sf"/>
</dbReference>
<dbReference type="GO" id="GO:0008967">
    <property type="term" value="F:phosphoglycolate phosphatase activity"/>
    <property type="evidence" value="ECO:0007669"/>
    <property type="project" value="UniProtKB-UniRule"/>
</dbReference>
<dbReference type="EMBL" id="QFWT01000006">
    <property type="protein sequence ID" value="PWI33184.1"/>
    <property type="molecule type" value="Genomic_DNA"/>
</dbReference>
<dbReference type="RefSeq" id="WP_109320299.1">
    <property type="nucleotide sequence ID" value="NZ_QFWT01000006.1"/>
</dbReference>
<dbReference type="PANTHER" id="PTHR43434:SF1">
    <property type="entry name" value="PHOSPHOGLYCOLATE PHOSPHATASE"/>
    <property type="match status" value="1"/>
</dbReference>
<dbReference type="Gene3D" id="3.40.50.1000">
    <property type="entry name" value="HAD superfamily/HAD-like"/>
    <property type="match status" value="1"/>
</dbReference>
<dbReference type="InterPro" id="IPR041492">
    <property type="entry name" value="HAD_2"/>
</dbReference>
<comment type="catalytic activity">
    <reaction evidence="1 10">
        <text>2-phosphoglycolate + H2O = glycolate + phosphate</text>
        <dbReference type="Rhea" id="RHEA:14369"/>
        <dbReference type="ChEBI" id="CHEBI:15377"/>
        <dbReference type="ChEBI" id="CHEBI:29805"/>
        <dbReference type="ChEBI" id="CHEBI:43474"/>
        <dbReference type="ChEBI" id="CHEBI:58033"/>
        <dbReference type="EC" id="3.1.3.18"/>
    </reaction>
</comment>
<dbReference type="SFLD" id="SFLDS00003">
    <property type="entry name" value="Haloacid_Dehalogenase"/>
    <property type="match status" value="1"/>
</dbReference>
<comment type="caution">
    <text evidence="11">The sequence shown here is derived from an EMBL/GenBank/DDBJ whole genome shotgun (WGS) entry which is preliminary data.</text>
</comment>
<dbReference type="FunFam" id="3.40.50.1000:FF:000022">
    <property type="entry name" value="Phosphoglycolate phosphatase"/>
    <property type="match status" value="1"/>
</dbReference>
<dbReference type="EC" id="3.1.3.18" evidence="5 10"/>
<comment type="pathway">
    <text evidence="3 10">Organic acid metabolism; glycolate biosynthesis; glycolate from 2-phosphoglycolate: step 1/1.</text>
</comment>
<dbReference type="OrthoDB" id="9776368at2"/>
<evidence type="ECO:0000256" key="4">
    <source>
        <dbReference type="ARBA" id="ARBA00006171"/>
    </source>
</evidence>
<protein>
    <recommendedName>
        <fullName evidence="5 10">Phosphoglycolate phosphatase</fullName>
        <shortName evidence="10">PGP</shortName>
        <shortName evidence="10">PGPase</shortName>
        <ecNumber evidence="5 10">3.1.3.18</ecNumber>
    </recommendedName>
</protein>
<dbReference type="AlphaFoldDB" id="A0A2U3B8Z4"/>
<evidence type="ECO:0000313" key="11">
    <source>
        <dbReference type="EMBL" id="PWI33184.1"/>
    </source>
</evidence>
<comment type="function">
    <text evidence="10">Specifically catalyzes the dephosphorylation of 2-phosphoglycolate. Is involved in the dissimilation of the intracellular 2-phosphoglycolate formed during the DNA repair of 3'-phosphoglycolate ends, a major class of DNA lesions induced by oxidative stress.</text>
</comment>
<dbReference type="PRINTS" id="PR00413">
    <property type="entry name" value="HADHALOGNASE"/>
</dbReference>
<dbReference type="InterPro" id="IPR023214">
    <property type="entry name" value="HAD_sf"/>
</dbReference>
<sequence>MSLEKIKLIAFDLDGTLLDSVPDLALAVDQSVQALGYEPVTEEQVREWVGNGADILLGRALSRSITVDPAIEPALQKQARELFNQFYADCGHALSHLYPTVTETLHKLYDAGYKLAVVTNKPGTFVPEILQQHQLSDLFVDVIGGEDFPLRKPDPMALNWLLDKHGLSAEEMLMVGDSKNDVLAAKNASCASFALTYGYNHGEPIENSEPDYIADEMAELLTLLNA</sequence>
<dbReference type="GO" id="GO:0046872">
    <property type="term" value="F:metal ion binding"/>
    <property type="evidence" value="ECO:0007669"/>
    <property type="project" value="UniProtKB-KW"/>
</dbReference>
<keyword evidence="8 10" id="KW-0460">Magnesium</keyword>
<comment type="cofactor">
    <cofactor evidence="2 10">
        <name>Mg(2+)</name>
        <dbReference type="ChEBI" id="CHEBI:18420"/>
    </cofactor>
</comment>
<evidence type="ECO:0000256" key="3">
    <source>
        <dbReference type="ARBA" id="ARBA00004818"/>
    </source>
</evidence>
<dbReference type="SUPFAM" id="SSF56784">
    <property type="entry name" value="HAD-like"/>
    <property type="match status" value="1"/>
</dbReference>
<gene>
    <name evidence="11" type="ORF">DI392_12550</name>
</gene>
<dbReference type="Proteomes" id="UP000245362">
    <property type="component" value="Unassembled WGS sequence"/>
</dbReference>
<dbReference type="GO" id="GO:0006281">
    <property type="term" value="P:DNA repair"/>
    <property type="evidence" value="ECO:0007669"/>
    <property type="project" value="TreeGrafter"/>
</dbReference>
<feature type="binding site" evidence="10">
    <location>
        <position position="12"/>
    </location>
    <ligand>
        <name>Mg(2+)</name>
        <dbReference type="ChEBI" id="CHEBI:18420"/>
    </ligand>
</feature>
<dbReference type="Pfam" id="PF13419">
    <property type="entry name" value="HAD_2"/>
    <property type="match status" value="1"/>
</dbReference>
<reference evidence="11 12" key="1">
    <citation type="submission" date="2018-05" db="EMBL/GenBank/DDBJ databases">
        <title>Vibrio limimaris sp. nov., isolated from marine sediment.</title>
        <authorList>
            <person name="Li C.-M."/>
        </authorList>
    </citation>
    <scope>NUCLEOTIDE SEQUENCE [LARGE SCALE GENOMIC DNA]</scope>
    <source>
        <strain evidence="11 12">E4404</strain>
    </source>
</reference>
<dbReference type="UniPathway" id="UPA00865">
    <property type="reaction ID" value="UER00834"/>
</dbReference>
<dbReference type="InterPro" id="IPR006439">
    <property type="entry name" value="HAD-SF_hydro_IA"/>
</dbReference>
<evidence type="ECO:0000256" key="5">
    <source>
        <dbReference type="ARBA" id="ARBA00013078"/>
    </source>
</evidence>
<evidence type="ECO:0000256" key="8">
    <source>
        <dbReference type="ARBA" id="ARBA00022842"/>
    </source>
</evidence>
<evidence type="ECO:0000256" key="10">
    <source>
        <dbReference type="HAMAP-Rule" id="MF_00495"/>
    </source>
</evidence>
<dbReference type="CDD" id="cd16417">
    <property type="entry name" value="HAD_PGPase"/>
    <property type="match status" value="1"/>
</dbReference>
<dbReference type="InterPro" id="IPR023198">
    <property type="entry name" value="PGP-like_dom2"/>
</dbReference>
<evidence type="ECO:0000256" key="1">
    <source>
        <dbReference type="ARBA" id="ARBA00000830"/>
    </source>
</evidence>
<evidence type="ECO:0000313" key="12">
    <source>
        <dbReference type="Proteomes" id="UP000245362"/>
    </source>
</evidence>
<evidence type="ECO:0000256" key="7">
    <source>
        <dbReference type="ARBA" id="ARBA00022801"/>
    </source>
</evidence>
<dbReference type="NCBIfam" id="TIGR01449">
    <property type="entry name" value="PGP_bact"/>
    <property type="match status" value="1"/>
</dbReference>
<keyword evidence="7 10" id="KW-0378">Hydrolase</keyword>
<dbReference type="NCBIfam" id="TIGR01549">
    <property type="entry name" value="HAD-SF-IA-v1"/>
    <property type="match status" value="1"/>
</dbReference>
<dbReference type="GO" id="GO:0005829">
    <property type="term" value="C:cytosol"/>
    <property type="evidence" value="ECO:0007669"/>
    <property type="project" value="TreeGrafter"/>
</dbReference>
<dbReference type="SFLD" id="SFLDG01135">
    <property type="entry name" value="C1.5.6:_HAD__Beta-PGM__Phospha"/>
    <property type="match status" value="1"/>
</dbReference>
<dbReference type="InterPro" id="IPR006549">
    <property type="entry name" value="HAD-SF_hydro_IIIA"/>
</dbReference>
<keyword evidence="12" id="KW-1185">Reference proteome</keyword>
<proteinExistence type="inferred from homology"/>
<feature type="binding site" evidence="10">
    <location>
        <position position="177"/>
    </location>
    <ligand>
        <name>Mg(2+)</name>
        <dbReference type="ChEBI" id="CHEBI:18420"/>
    </ligand>
</feature>
<name>A0A2U3B8Z4_9VIBR</name>
<evidence type="ECO:0000256" key="6">
    <source>
        <dbReference type="ARBA" id="ARBA00022723"/>
    </source>
</evidence>
<dbReference type="HAMAP" id="MF_00495">
    <property type="entry name" value="GPH_hydrolase_bact"/>
    <property type="match status" value="1"/>
</dbReference>
<dbReference type="InterPro" id="IPR036412">
    <property type="entry name" value="HAD-like_sf"/>
</dbReference>
<dbReference type="GO" id="GO:0005975">
    <property type="term" value="P:carbohydrate metabolic process"/>
    <property type="evidence" value="ECO:0007669"/>
    <property type="project" value="InterPro"/>
</dbReference>
<dbReference type="NCBIfam" id="NF009695">
    <property type="entry name" value="PRK13222.1-2"/>
    <property type="match status" value="1"/>
</dbReference>
<accession>A0A2U3B8Z4</accession>
<feature type="active site" description="Nucleophile" evidence="10">
    <location>
        <position position="12"/>
    </location>
</feature>
<dbReference type="PANTHER" id="PTHR43434">
    <property type="entry name" value="PHOSPHOGLYCOLATE PHOSPHATASE"/>
    <property type="match status" value="1"/>
</dbReference>
<comment type="similarity">
    <text evidence="4 10">Belongs to the HAD-like hydrolase superfamily. CbbY/CbbZ/Gph/YieH family.</text>
</comment>
<keyword evidence="9 10" id="KW-0119">Carbohydrate metabolism</keyword>
<dbReference type="NCBIfam" id="TIGR01662">
    <property type="entry name" value="HAD-SF-IIIA"/>
    <property type="match status" value="1"/>
</dbReference>
<feature type="binding site" evidence="10">
    <location>
        <position position="14"/>
    </location>
    <ligand>
        <name>Mg(2+)</name>
        <dbReference type="ChEBI" id="CHEBI:18420"/>
    </ligand>
</feature>
<keyword evidence="6 10" id="KW-0479">Metal-binding</keyword>